<accession>A0A099KGW7</accession>
<evidence type="ECO:0000313" key="2">
    <source>
        <dbReference type="Proteomes" id="UP000029843"/>
    </source>
</evidence>
<dbReference type="InterPro" id="IPR036280">
    <property type="entry name" value="Multihaem_cyt_sf"/>
</dbReference>
<name>A0A099KGW7_COLPS</name>
<protein>
    <recommendedName>
        <fullName evidence="3">Cytochrome c-552/4 domain-containing protein</fullName>
    </recommendedName>
</protein>
<organism evidence="1 2">
    <name type="scientific">Colwellia psychrerythraea</name>
    <name type="common">Vibrio psychroerythus</name>
    <dbReference type="NCBI Taxonomy" id="28229"/>
    <lineage>
        <taxon>Bacteria</taxon>
        <taxon>Pseudomonadati</taxon>
        <taxon>Pseudomonadota</taxon>
        <taxon>Gammaproteobacteria</taxon>
        <taxon>Alteromonadales</taxon>
        <taxon>Colwelliaceae</taxon>
        <taxon>Colwellia</taxon>
    </lineage>
</organism>
<dbReference type="Proteomes" id="UP000029843">
    <property type="component" value="Unassembled WGS sequence"/>
</dbReference>
<dbReference type="EMBL" id="JQED01000042">
    <property type="protein sequence ID" value="KGJ88873.1"/>
    <property type="molecule type" value="Genomic_DNA"/>
</dbReference>
<comment type="caution">
    <text evidence="1">The sequence shown here is derived from an EMBL/GenBank/DDBJ whole genome shotgun (WGS) entry which is preliminary data.</text>
</comment>
<dbReference type="SUPFAM" id="SSF48695">
    <property type="entry name" value="Multiheme cytochromes"/>
    <property type="match status" value="1"/>
</dbReference>
<dbReference type="InterPro" id="IPR010980">
    <property type="entry name" value="Cyt_c/b562"/>
</dbReference>
<dbReference type="AlphaFoldDB" id="A0A099KGW7"/>
<dbReference type="GO" id="GO:0020037">
    <property type="term" value="F:heme binding"/>
    <property type="evidence" value="ECO:0007669"/>
    <property type="project" value="InterPro"/>
</dbReference>
<dbReference type="GO" id="GO:0005506">
    <property type="term" value="F:iron ion binding"/>
    <property type="evidence" value="ECO:0007669"/>
    <property type="project" value="InterPro"/>
</dbReference>
<evidence type="ECO:0008006" key="3">
    <source>
        <dbReference type="Google" id="ProtNLM"/>
    </source>
</evidence>
<dbReference type="Gene3D" id="3.90.10.10">
    <property type="entry name" value="Cytochrome C3"/>
    <property type="match status" value="1"/>
</dbReference>
<proteinExistence type="predicted"/>
<dbReference type="PATRIC" id="fig|28229.4.peg.3105"/>
<gene>
    <name evidence="1" type="ORF">ND2E_0166</name>
</gene>
<dbReference type="GO" id="GO:0022900">
    <property type="term" value="P:electron transport chain"/>
    <property type="evidence" value="ECO:0007669"/>
    <property type="project" value="InterPro"/>
</dbReference>
<sequence>MRWRYFLILQAIIFLLIAGLVYKHHDKAKLIKTPPVELAKWYKPENKRQVWLHNMFKLRREMQAVEFYAHQQDAEHLQAWSAQLSEHYLKIAEMVPAWQNKLAINTMEDLQLASARQDFSSVLIQHKALQQSCDSCHDDYQALTALTYRTPDFSKIEITPELSFIEHMDTLTRQVNQIKISAQDGNKSLALSSLASLNDEMITLGETCVDCHKKDRKPYPNEVMKKTLISLKNSLESGTAKQQGRDLGTLAVLACARCHGTHRIAYGAKKHLVKEVSLSSLIKH</sequence>
<evidence type="ECO:0000313" key="1">
    <source>
        <dbReference type="EMBL" id="KGJ88873.1"/>
    </source>
</evidence>
<dbReference type="SUPFAM" id="SSF47175">
    <property type="entry name" value="Cytochromes"/>
    <property type="match status" value="1"/>
</dbReference>
<dbReference type="GO" id="GO:0009055">
    <property type="term" value="F:electron transfer activity"/>
    <property type="evidence" value="ECO:0007669"/>
    <property type="project" value="InterPro"/>
</dbReference>
<reference evidence="1 2" key="1">
    <citation type="submission" date="2014-08" db="EMBL/GenBank/DDBJ databases">
        <title>Genomic and Phenotypic Diversity of Colwellia psychrerythraea strains from Disparate Marine Basins.</title>
        <authorList>
            <person name="Techtmann S.M."/>
            <person name="Stelling S.C."/>
            <person name="Utturkar S.M."/>
            <person name="Alshibli N."/>
            <person name="Harris A."/>
            <person name="Brown S.D."/>
            <person name="Hazen T.C."/>
        </authorList>
    </citation>
    <scope>NUCLEOTIDE SEQUENCE [LARGE SCALE GENOMIC DNA]</scope>
    <source>
        <strain evidence="1 2">ND2E</strain>
    </source>
</reference>